<evidence type="ECO:0000313" key="2">
    <source>
        <dbReference type="Proteomes" id="UP000037267"/>
    </source>
</evidence>
<dbReference type="Proteomes" id="UP000037267">
    <property type="component" value="Unassembled WGS sequence"/>
</dbReference>
<dbReference type="Gene3D" id="3.40.630.30">
    <property type="match status" value="1"/>
</dbReference>
<sequence length="192" mass="21988">MIKLLQYPQTDYFDHLKKQILLLQNIAWLSTSEPKAENVSWPKDPKIHLTSFVLIDNSSAISNVTVLGKNITHKGRSYKTFGLSEVVTHPSYRKQVLGLQLIKEATKFIENNNPDISIFTCEPSIVYFYTKEGWIHMENTCTVGGTLDNAFRSDSLGLATMMRFFSDKSKKHRQDFEHSDVYLELGKKVVVI</sequence>
<proteinExistence type="predicted"/>
<dbReference type="EMBL" id="LGSS01000005">
    <property type="protein sequence ID" value="KNF08792.1"/>
    <property type="molecule type" value="Genomic_DNA"/>
</dbReference>
<dbReference type="STRING" id="1503.CLPU_5c00990"/>
<dbReference type="Pfam" id="PF13527">
    <property type="entry name" value="Acetyltransf_9"/>
    <property type="match status" value="1"/>
</dbReference>
<name>A0A0L0WBH8_GOTPU</name>
<dbReference type="GO" id="GO:0016740">
    <property type="term" value="F:transferase activity"/>
    <property type="evidence" value="ECO:0007669"/>
    <property type="project" value="UniProtKB-KW"/>
</dbReference>
<comment type="caution">
    <text evidence="1">The sequence shown here is derived from an EMBL/GenBank/DDBJ whole genome shotgun (WGS) entry which is preliminary data.</text>
</comment>
<accession>A0A0L0WBH8</accession>
<organism evidence="1 2">
    <name type="scientific">Gottschalkia purinilytica</name>
    <name type="common">Clostridium purinilyticum</name>
    <dbReference type="NCBI Taxonomy" id="1503"/>
    <lineage>
        <taxon>Bacteria</taxon>
        <taxon>Bacillati</taxon>
        <taxon>Bacillota</taxon>
        <taxon>Tissierellia</taxon>
        <taxon>Tissierellales</taxon>
        <taxon>Gottschalkiaceae</taxon>
        <taxon>Gottschalkia</taxon>
    </lineage>
</organism>
<gene>
    <name evidence="1" type="ORF">CLPU_5c00990</name>
</gene>
<reference evidence="2" key="1">
    <citation type="submission" date="2015-07" db="EMBL/GenBank/DDBJ databases">
        <title>Draft genome sequence of the purine-degrading Gottschalkia purinilyticum DSM 1384 (formerly Clostridium purinilyticum).</title>
        <authorList>
            <person name="Poehlein A."/>
            <person name="Schiel-Bengelsdorf B."/>
            <person name="Bengelsdorf F.R."/>
            <person name="Daniel R."/>
            <person name="Duerre P."/>
        </authorList>
    </citation>
    <scope>NUCLEOTIDE SEQUENCE [LARGE SCALE GENOMIC DNA]</scope>
    <source>
        <strain evidence="2">DSM 1384</strain>
    </source>
</reference>
<dbReference type="SUPFAM" id="SSF55729">
    <property type="entry name" value="Acyl-CoA N-acyltransferases (Nat)"/>
    <property type="match status" value="1"/>
</dbReference>
<keyword evidence="2" id="KW-1185">Reference proteome</keyword>
<evidence type="ECO:0000313" key="1">
    <source>
        <dbReference type="EMBL" id="KNF08792.1"/>
    </source>
</evidence>
<keyword evidence="1" id="KW-0808">Transferase</keyword>
<dbReference type="OrthoDB" id="7017613at2"/>
<dbReference type="RefSeq" id="WP_050354892.1">
    <property type="nucleotide sequence ID" value="NZ_LGSS01000005.1"/>
</dbReference>
<protein>
    <submittedName>
        <fullName evidence="1">Putative acetyltransferase involved in intracellular survival and like acetyltransferase</fullName>
    </submittedName>
</protein>
<dbReference type="AlphaFoldDB" id="A0A0L0WBH8"/>
<dbReference type="InterPro" id="IPR016181">
    <property type="entry name" value="Acyl_CoA_acyltransferase"/>
</dbReference>